<evidence type="ECO:0000313" key="2">
    <source>
        <dbReference type="Proteomes" id="UP000189935"/>
    </source>
</evidence>
<dbReference type="AlphaFoldDB" id="A0A1M6Z5T9"/>
<protein>
    <submittedName>
        <fullName evidence="1">Uncharacterized protein</fullName>
    </submittedName>
</protein>
<reference evidence="1 2" key="1">
    <citation type="submission" date="2016-11" db="EMBL/GenBank/DDBJ databases">
        <authorList>
            <person name="Jaros S."/>
            <person name="Januszkiewicz K."/>
            <person name="Wedrychowicz H."/>
        </authorList>
    </citation>
    <scope>NUCLEOTIDE SEQUENCE [LARGE SCALE GENOMIC DNA]</scope>
    <source>
        <strain evidence="1 2">GAS499</strain>
    </source>
</reference>
<accession>A0A1M6Z5T9</accession>
<organism evidence="1 2">
    <name type="scientific">Bradyrhizobium lablabi</name>
    <dbReference type="NCBI Taxonomy" id="722472"/>
    <lineage>
        <taxon>Bacteria</taxon>
        <taxon>Pseudomonadati</taxon>
        <taxon>Pseudomonadota</taxon>
        <taxon>Alphaproteobacteria</taxon>
        <taxon>Hyphomicrobiales</taxon>
        <taxon>Nitrobacteraceae</taxon>
        <taxon>Bradyrhizobium</taxon>
    </lineage>
</organism>
<dbReference type="EMBL" id="LT670844">
    <property type="protein sequence ID" value="SHL25810.1"/>
    <property type="molecule type" value="Genomic_DNA"/>
</dbReference>
<name>A0A1M6Z5T9_9BRAD</name>
<gene>
    <name evidence="1" type="ORF">SAMN05444159_5447</name>
</gene>
<sequence>MPKQKRSTGKSGKAGFVIGRAGFAKISSVEGIRLKPAMEKRADEAGKKGLSPEEYRKVIIRTYRKA</sequence>
<proteinExistence type="predicted"/>
<dbReference type="RefSeq" id="WP_079542783.1">
    <property type="nucleotide sequence ID" value="NZ_LT670844.1"/>
</dbReference>
<evidence type="ECO:0000313" key="1">
    <source>
        <dbReference type="EMBL" id="SHL25810.1"/>
    </source>
</evidence>
<dbReference type="OrthoDB" id="8255609at2"/>
<dbReference type="Proteomes" id="UP000189935">
    <property type="component" value="Chromosome I"/>
</dbReference>